<gene>
    <name evidence="2" type="ORF">BJ980_002687</name>
</gene>
<comment type="similarity">
    <text evidence="1">Belongs to the enoyl-CoA hydratase/isomerase family.</text>
</comment>
<dbReference type="EC" id="4.2.1.17" evidence="2"/>
<name>A0A7Y9S2F1_9ACTN</name>
<dbReference type="SUPFAM" id="SSF52096">
    <property type="entry name" value="ClpP/crotonase"/>
    <property type="match status" value="1"/>
</dbReference>
<comment type="caution">
    <text evidence="2">The sequence shown here is derived from an EMBL/GenBank/DDBJ whole genome shotgun (WGS) entry which is preliminary data.</text>
</comment>
<keyword evidence="3" id="KW-1185">Reference proteome</keyword>
<dbReference type="InterPro" id="IPR001753">
    <property type="entry name" value="Enoyl-CoA_hydra/iso"/>
</dbReference>
<accession>A0A7Y9S2F1</accession>
<dbReference type="AlphaFoldDB" id="A0A7Y9S2F1"/>
<dbReference type="RefSeq" id="WP_179502780.1">
    <property type="nucleotide sequence ID" value="NZ_JACCAA010000001.1"/>
</dbReference>
<dbReference type="GO" id="GO:0004300">
    <property type="term" value="F:enoyl-CoA hydratase activity"/>
    <property type="evidence" value="ECO:0007669"/>
    <property type="project" value="UniProtKB-EC"/>
</dbReference>
<sequence>MNPGIRLERPRPGVVRIVLARPDRRNAQDPPLLRALDAAFLEAVADDDCHVIVLAADGPDFSSGHDLTGSFDLPSPPIATMHSSSDQEGIEGHFNFECELYLGLCLRWRDIPKPTIAQVNGRVIAGGLMVMWPMDLVVASDDASFSDPVTAFGVNGVEYFTHIYEVGVRRAREMLYTGEAIGAEEAHRLGMVNHVVPLADLEEFTLDLAERIAARPQFGLRLSKATINQQLDAMGQRQSLEAALSLHNLGHANNLLKHGSLIDPSGAAVIRSAAQRTPAESGGAA</sequence>
<dbReference type="Gene3D" id="3.90.226.10">
    <property type="entry name" value="2-enoyl-CoA Hydratase, Chain A, domain 1"/>
    <property type="match status" value="1"/>
</dbReference>
<organism evidence="2 3">
    <name type="scientific">Nocardioides daedukensis</name>
    <dbReference type="NCBI Taxonomy" id="634462"/>
    <lineage>
        <taxon>Bacteria</taxon>
        <taxon>Bacillati</taxon>
        <taxon>Actinomycetota</taxon>
        <taxon>Actinomycetes</taxon>
        <taxon>Propionibacteriales</taxon>
        <taxon>Nocardioidaceae</taxon>
        <taxon>Nocardioides</taxon>
    </lineage>
</organism>
<dbReference type="CDD" id="cd06558">
    <property type="entry name" value="crotonase-like"/>
    <property type="match status" value="1"/>
</dbReference>
<reference evidence="2 3" key="1">
    <citation type="submission" date="2020-07" db="EMBL/GenBank/DDBJ databases">
        <title>Sequencing the genomes of 1000 actinobacteria strains.</title>
        <authorList>
            <person name="Klenk H.-P."/>
        </authorList>
    </citation>
    <scope>NUCLEOTIDE SEQUENCE [LARGE SCALE GENOMIC DNA]</scope>
    <source>
        <strain evidence="2 3">DSM 23819</strain>
    </source>
</reference>
<evidence type="ECO:0000313" key="3">
    <source>
        <dbReference type="Proteomes" id="UP000540656"/>
    </source>
</evidence>
<dbReference type="Proteomes" id="UP000540656">
    <property type="component" value="Unassembled WGS sequence"/>
</dbReference>
<dbReference type="EMBL" id="JACCAA010000001">
    <property type="protein sequence ID" value="NYG59764.1"/>
    <property type="molecule type" value="Genomic_DNA"/>
</dbReference>
<dbReference type="PANTHER" id="PTHR43802:SF1">
    <property type="entry name" value="IP11341P-RELATED"/>
    <property type="match status" value="1"/>
</dbReference>
<protein>
    <submittedName>
        <fullName evidence="2">Enoyl-CoA hydratase</fullName>
        <ecNumber evidence="2">4.2.1.17</ecNumber>
    </submittedName>
</protein>
<proteinExistence type="inferred from homology"/>
<dbReference type="Pfam" id="PF00378">
    <property type="entry name" value="ECH_1"/>
    <property type="match status" value="1"/>
</dbReference>
<evidence type="ECO:0000313" key="2">
    <source>
        <dbReference type="EMBL" id="NYG59764.1"/>
    </source>
</evidence>
<evidence type="ECO:0000256" key="1">
    <source>
        <dbReference type="ARBA" id="ARBA00005254"/>
    </source>
</evidence>
<dbReference type="InterPro" id="IPR029045">
    <property type="entry name" value="ClpP/crotonase-like_dom_sf"/>
</dbReference>
<keyword evidence="2" id="KW-0456">Lyase</keyword>
<dbReference type="NCBIfam" id="NF006140">
    <property type="entry name" value="PRK08290.1"/>
    <property type="match status" value="1"/>
</dbReference>
<dbReference type="PANTHER" id="PTHR43802">
    <property type="entry name" value="ENOYL-COA HYDRATASE"/>
    <property type="match status" value="1"/>
</dbReference>